<dbReference type="STRING" id="2074.BG845_00021"/>
<comment type="caution">
    <text evidence="4">The sequence shown here is derived from an EMBL/GenBank/DDBJ whole genome shotgun (WGS) entry which is preliminary data.</text>
</comment>
<evidence type="ECO:0000256" key="1">
    <source>
        <dbReference type="ARBA" id="ARBA00022801"/>
    </source>
</evidence>
<dbReference type="NCBIfam" id="TIGR00685">
    <property type="entry name" value="T6PP"/>
    <property type="match status" value="1"/>
</dbReference>
<evidence type="ECO:0000256" key="2">
    <source>
        <dbReference type="ARBA" id="ARBA00024179"/>
    </source>
</evidence>
<comment type="pathway">
    <text evidence="3">Glycan biosynthesis; trehalose biosynthesis.</text>
</comment>
<protein>
    <recommendedName>
        <fullName evidence="3">Trehalose 6-phosphate phosphatase</fullName>
        <ecNumber evidence="3">3.1.3.12</ecNumber>
    </recommendedName>
</protein>
<gene>
    <name evidence="4" type="primary">otsB</name>
    <name evidence="4" type="ORF">BG845_00021</name>
</gene>
<dbReference type="OrthoDB" id="9816160at2"/>
<dbReference type="SUPFAM" id="SSF56784">
    <property type="entry name" value="HAD-like"/>
    <property type="match status" value="1"/>
</dbReference>
<evidence type="ECO:0000256" key="3">
    <source>
        <dbReference type="RuleBase" id="RU361117"/>
    </source>
</evidence>
<dbReference type="PANTHER" id="PTHR43768">
    <property type="entry name" value="TREHALOSE 6-PHOSPHATE PHOSPHATASE"/>
    <property type="match status" value="1"/>
</dbReference>
<keyword evidence="3" id="KW-0479">Metal-binding</keyword>
<comment type="cofactor">
    <cofactor evidence="3">
        <name>Mg(2+)</name>
        <dbReference type="ChEBI" id="CHEBI:18420"/>
    </cofactor>
</comment>
<dbReference type="InterPro" id="IPR023214">
    <property type="entry name" value="HAD_sf"/>
</dbReference>
<dbReference type="RefSeq" id="WP_085910388.1">
    <property type="nucleotide sequence ID" value="NZ_AP018920.1"/>
</dbReference>
<evidence type="ECO:0000313" key="4">
    <source>
        <dbReference type="EMBL" id="OSY43902.1"/>
    </source>
</evidence>
<proteinExistence type="inferred from homology"/>
<dbReference type="GO" id="GO:0004805">
    <property type="term" value="F:trehalose-phosphatase activity"/>
    <property type="evidence" value="ECO:0007669"/>
    <property type="project" value="UniProtKB-EC"/>
</dbReference>
<dbReference type="InterPro" id="IPR044651">
    <property type="entry name" value="OTSB-like"/>
</dbReference>
<sequence length="278" mass="28156">MTGGLTAALDRIAGADRLLVTLDFDGVLAPLVDDPSASRPLPGSADAVRRLAGLDATTVVLVSGRGRDDLAAVSGFGPPIGLVGSHGAEFDAQLSALLGRGGLLDEAQARRRSALIEGLRELVDGTPGSRLETKPAGAAVHVRGMEPAAGAALLERVGAEWVRDGIEATAGKDVLDLTVLRTTKGAAVAALREALGAGPVLFAGDDITDETVFGTLTGDDVGIKVGDGDTAAGYRVADPQELGRLLHRLADARAAGIRAAGTRADGIRADGIRSEPAP</sequence>
<dbReference type="Pfam" id="PF02358">
    <property type="entry name" value="Trehalose_PPase"/>
    <property type="match status" value="1"/>
</dbReference>
<dbReference type="Gene3D" id="3.40.50.1000">
    <property type="entry name" value="HAD superfamily/HAD-like"/>
    <property type="match status" value="1"/>
</dbReference>
<keyword evidence="1 3" id="KW-0378">Hydrolase</keyword>
<dbReference type="GO" id="GO:0046872">
    <property type="term" value="F:metal ion binding"/>
    <property type="evidence" value="ECO:0007669"/>
    <property type="project" value="UniProtKB-KW"/>
</dbReference>
<name>A0A1Y2N8V0_PSEAH</name>
<dbReference type="PANTHER" id="PTHR43768:SF3">
    <property type="entry name" value="TREHALOSE 6-PHOSPHATE PHOSPHATASE"/>
    <property type="match status" value="1"/>
</dbReference>
<evidence type="ECO:0000313" key="5">
    <source>
        <dbReference type="Proteomes" id="UP000194360"/>
    </source>
</evidence>
<dbReference type="AlphaFoldDB" id="A0A1Y2N8V0"/>
<reference evidence="4 5" key="1">
    <citation type="submission" date="2016-09" db="EMBL/GenBank/DDBJ databases">
        <title>Pseudonocardia autotrophica DSM535, a candidate organism with high potential of specific P450 cytochromes.</title>
        <authorList>
            <person name="Grumaz C."/>
            <person name="Vainshtein Y."/>
            <person name="Kirstahler P."/>
            <person name="Sohn K."/>
        </authorList>
    </citation>
    <scope>NUCLEOTIDE SEQUENCE [LARGE SCALE GENOMIC DNA]</scope>
    <source>
        <strain evidence="4 5">DSM 535</strain>
    </source>
</reference>
<keyword evidence="3" id="KW-0460">Magnesium</keyword>
<dbReference type="InterPro" id="IPR003337">
    <property type="entry name" value="Trehalose_PPase"/>
</dbReference>
<dbReference type="Proteomes" id="UP000194360">
    <property type="component" value="Unassembled WGS sequence"/>
</dbReference>
<dbReference type="UniPathway" id="UPA00299"/>
<dbReference type="EC" id="3.1.3.12" evidence="3"/>
<keyword evidence="5" id="KW-1185">Reference proteome</keyword>
<dbReference type="GO" id="GO:0005992">
    <property type="term" value="P:trehalose biosynthetic process"/>
    <property type="evidence" value="ECO:0007669"/>
    <property type="project" value="UniProtKB-UniPathway"/>
</dbReference>
<organism evidence="4 5">
    <name type="scientific">Pseudonocardia autotrophica</name>
    <name type="common">Amycolata autotrophica</name>
    <name type="synonym">Nocardia autotrophica</name>
    <dbReference type="NCBI Taxonomy" id="2074"/>
    <lineage>
        <taxon>Bacteria</taxon>
        <taxon>Bacillati</taxon>
        <taxon>Actinomycetota</taxon>
        <taxon>Actinomycetes</taxon>
        <taxon>Pseudonocardiales</taxon>
        <taxon>Pseudonocardiaceae</taxon>
        <taxon>Pseudonocardia</taxon>
    </lineage>
</organism>
<comment type="similarity">
    <text evidence="3">Belongs to the trehalose phosphatase family.</text>
</comment>
<dbReference type="InterPro" id="IPR036412">
    <property type="entry name" value="HAD-like_sf"/>
</dbReference>
<dbReference type="EMBL" id="MIGB01000001">
    <property type="protein sequence ID" value="OSY43902.1"/>
    <property type="molecule type" value="Genomic_DNA"/>
</dbReference>
<dbReference type="Gene3D" id="3.30.70.1020">
    <property type="entry name" value="Trehalose-6-phosphate phosphatase related protein, domain 2"/>
    <property type="match status" value="1"/>
</dbReference>
<accession>A0A1Y2N8V0</accession>
<comment type="function">
    <text evidence="2 3">Removes the phosphate from trehalose 6-phosphate to produce free trehalose.</text>
</comment>
<comment type="catalytic activity">
    <reaction evidence="3">
        <text>alpha,alpha-trehalose 6-phosphate + H2O = alpha,alpha-trehalose + phosphate</text>
        <dbReference type="Rhea" id="RHEA:23420"/>
        <dbReference type="ChEBI" id="CHEBI:15377"/>
        <dbReference type="ChEBI" id="CHEBI:16551"/>
        <dbReference type="ChEBI" id="CHEBI:43474"/>
        <dbReference type="ChEBI" id="CHEBI:58429"/>
        <dbReference type="EC" id="3.1.3.12"/>
    </reaction>
</comment>